<name>A0A834HM02_RHYFE</name>
<organism evidence="2 3">
    <name type="scientific">Rhynchophorus ferrugineus</name>
    <name type="common">Red palm weevil</name>
    <name type="synonym">Curculio ferrugineus</name>
    <dbReference type="NCBI Taxonomy" id="354439"/>
    <lineage>
        <taxon>Eukaryota</taxon>
        <taxon>Metazoa</taxon>
        <taxon>Ecdysozoa</taxon>
        <taxon>Arthropoda</taxon>
        <taxon>Hexapoda</taxon>
        <taxon>Insecta</taxon>
        <taxon>Pterygota</taxon>
        <taxon>Neoptera</taxon>
        <taxon>Endopterygota</taxon>
        <taxon>Coleoptera</taxon>
        <taxon>Polyphaga</taxon>
        <taxon>Cucujiformia</taxon>
        <taxon>Curculionidae</taxon>
        <taxon>Dryophthorinae</taxon>
        <taxon>Rhynchophorus</taxon>
    </lineage>
</organism>
<evidence type="ECO:0000313" key="3">
    <source>
        <dbReference type="Proteomes" id="UP000625711"/>
    </source>
</evidence>
<feature type="region of interest" description="Disordered" evidence="1">
    <location>
        <begin position="87"/>
        <end position="106"/>
    </location>
</feature>
<protein>
    <submittedName>
        <fullName evidence="2">Uncharacterized protein</fullName>
    </submittedName>
</protein>
<dbReference type="OrthoDB" id="5981048at2759"/>
<accession>A0A834HM02</accession>
<gene>
    <name evidence="2" type="ORF">GWI33_003750</name>
</gene>
<comment type="caution">
    <text evidence="2">The sequence shown here is derived from an EMBL/GenBank/DDBJ whole genome shotgun (WGS) entry which is preliminary data.</text>
</comment>
<evidence type="ECO:0000256" key="1">
    <source>
        <dbReference type="SAM" id="MobiDB-lite"/>
    </source>
</evidence>
<dbReference type="Proteomes" id="UP000625711">
    <property type="component" value="Unassembled WGS sequence"/>
</dbReference>
<proteinExistence type="predicted"/>
<dbReference type="EMBL" id="JAACXV010023489">
    <property type="protein sequence ID" value="KAF7262987.1"/>
    <property type="molecule type" value="Genomic_DNA"/>
</dbReference>
<keyword evidence="3" id="KW-1185">Reference proteome</keyword>
<evidence type="ECO:0000313" key="2">
    <source>
        <dbReference type="EMBL" id="KAF7262987.1"/>
    </source>
</evidence>
<feature type="non-terminal residue" evidence="2">
    <location>
        <position position="1"/>
    </location>
</feature>
<sequence>LPNSKNLNMFESAIQFAKMKTADKDHICNRYCGGSHTVTTPQQRVMRVGHFMEQWGPEISPINEVLVKGTDGQFYKGRDDAMLKSLANERPPSARVDGPSILITECNKDDKNQVKERESHQMNEQSRGLPDGSVTKARPKSSFEQMVTDTADKKLSIKRSSIRSAEIK</sequence>
<feature type="region of interest" description="Disordered" evidence="1">
    <location>
        <begin position="116"/>
        <end position="149"/>
    </location>
</feature>
<reference evidence="2" key="1">
    <citation type="submission" date="2020-08" db="EMBL/GenBank/DDBJ databases">
        <title>Genome sequencing and assembly of the red palm weevil Rhynchophorus ferrugineus.</title>
        <authorList>
            <person name="Dias G.B."/>
            <person name="Bergman C.M."/>
            <person name="Manee M."/>
        </authorList>
    </citation>
    <scope>NUCLEOTIDE SEQUENCE</scope>
    <source>
        <strain evidence="2">AA-2017</strain>
        <tissue evidence="2">Whole larva</tissue>
    </source>
</reference>
<dbReference type="AlphaFoldDB" id="A0A834HM02"/>